<comment type="caution">
    <text evidence="1">The sequence shown here is derived from an EMBL/GenBank/DDBJ whole genome shotgun (WGS) entry which is preliminary data.</text>
</comment>
<proteinExistence type="predicted"/>
<evidence type="ECO:0000313" key="1">
    <source>
        <dbReference type="EMBL" id="KAG7381685.1"/>
    </source>
</evidence>
<evidence type="ECO:0000313" key="2">
    <source>
        <dbReference type="Proteomes" id="UP000694044"/>
    </source>
</evidence>
<protein>
    <submittedName>
        <fullName evidence="1">Golgi transport complex subunit 4</fullName>
    </submittedName>
</protein>
<keyword evidence="2" id="KW-1185">Reference proteome</keyword>
<dbReference type="EMBL" id="JAGDFM010000235">
    <property type="protein sequence ID" value="KAG7381685.1"/>
    <property type="molecule type" value="Genomic_DNA"/>
</dbReference>
<dbReference type="OrthoDB" id="47059at2759"/>
<organism evidence="1 2">
    <name type="scientific">Phytophthora pseudosyringae</name>
    <dbReference type="NCBI Taxonomy" id="221518"/>
    <lineage>
        <taxon>Eukaryota</taxon>
        <taxon>Sar</taxon>
        <taxon>Stramenopiles</taxon>
        <taxon>Oomycota</taxon>
        <taxon>Peronosporomycetes</taxon>
        <taxon>Peronosporales</taxon>
        <taxon>Peronosporaceae</taxon>
        <taxon>Phytophthora</taxon>
    </lineage>
</organism>
<accession>A0A8T1VK83</accession>
<sequence>MMLRFFCWIRCLNSCLQPITRHGIFTPTCRFFAQKIFVAVLYAADVVDSIPVHVVKMRLLGCAGYSRRLECDDSLEQQDGDGGFQTKVQELSSVYVLLERFYMFQSAHKTTVIAEPSNPQQLEHGVYMCRVVRAE</sequence>
<name>A0A8T1VK83_9STRA</name>
<dbReference type="AlphaFoldDB" id="A0A8T1VK83"/>
<gene>
    <name evidence="1" type="primary">COG4_2</name>
    <name evidence="1" type="ORF">PHYPSEUDO_005732</name>
</gene>
<dbReference type="Proteomes" id="UP000694044">
    <property type="component" value="Unassembled WGS sequence"/>
</dbReference>
<reference evidence="1" key="1">
    <citation type="submission" date="2021-02" db="EMBL/GenBank/DDBJ databases">
        <authorList>
            <person name="Palmer J.M."/>
        </authorList>
    </citation>
    <scope>NUCLEOTIDE SEQUENCE</scope>
    <source>
        <strain evidence="1">SCRP734</strain>
    </source>
</reference>